<keyword evidence="1" id="KW-0732">Signal</keyword>
<comment type="caution">
    <text evidence="2">The sequence shown here is derived from an EMBL/GenBank/DDBJ whole genome shotgun (WGS) entry which is preliminary data.</text>
</comment>
<name>A0ABP8J2P3_9BACT</name>
<protein>
    <recommendedName>
        <fullName evidence="4">HMA domain-containing protein</fullName>
    </recommendedName>
</protein>
<dbReference type="Proteomes" id="UP001500454">
    <property type="component" value="Unassembled WGS sequence"/>
</dbReference>
<gene>
    <name evidence="2" type="ORF">GCM10023186_25600</name>
</gene>
<evidence type="ECO:0000313" key="3">
    <source>
        <dbReference type="Proteomes" id="UP001500454"/>
    </source>
</evidence>
<evidence type="ECO:0000256" key="1">
    <source>
        <dbReference type="SAM" id="SignalP"/>
    </source>
</evidence>
<accession>A0ABP8J2P3</accession>
<feature type="signal peptide" evidence="1">
    <location>
        <begin position="1"/>
        <end position="29"/>
    </location>
</feature>
<sequence length="143" mass="15809">MLTKPFYRRRRWLAGAAMAAALFTWSSWEEPSLHEYAPPTEFITLSAPALQEGPAAVQLQARAQALPGVTACALRPQKQLLTVAYNPERLSAAELCRELGNLRPLPVAAPDPAGRQCPVPPGYVQAMERVRFALNLRRLYVSI</sequence>
<feature type="chain" id="PRO_5046494164" description="HMA domain-containing protein" evidence="1">
    <location>
        <begin position="30"/>
        <end position="143"/>
    </location>
</feature>
<evidence type="ECO:0008006" key="4">
    <source>
        <dbReference type="Google" id="ProtNLM"/>
    </source>
</evidence>
<proteinExistence type="predicted"/>
<dbReference type="RefSeq" id="WP_345224768.1">
    <property type="nucleotide sequence ID" value="NZ_BAABHA010000008.1"/>
</dbReference>
<keyword evidence="3" id="KW-1185">Reference proteome</keyword>
<organism evidence="2 3">
    <name type="scientific">Hymenobacter koreensis</name>
    <dbReference type="NCBI Taxonomy" id="1084523"/>
    <lineage>
        <taxon>Bacteria</taxon>
        <taxon>Pseudomonadati</taxon>
        <taxon>Bacteroidota</taxon>
        <taxon>Cytophagia</taxon>
        <taxon>Cytophagales</taxon>
        <taxon>Hymenobacteraceae</taxon>
        <taxon>Hymenobacter</taxon>
    </lineage>
</organism>
<evidence type="ECO:0000313" key="2">
    <source>
        <dbReference type="EMBL" id="GAA4383933.1"/>
    </source>
</evidence>
<reference evidence="3" key="1">
    <citation type="journal article" date="2019" name="Int. J. Syst. Evol. Microbiol.">
        <title>The Global Catalogue of Microorganisms (GCM) 10K type strain sequencing project: providing services to taxonomists for standard genome sequencing and annotation.</title>
        <authorList>
            <consortium name="The Broad Institute Genomics Platform"/>
            <consortium name="The Broad Institute Genome Sequencing Center for Infectious Disease"/>
            <person name="Wu L."/>
            <person name="Ma J."/>
        </authorList>
    </citation>
    <scope>NUCLEOTIDE SEQUENCE [LARGE SCALE GENOMIC DNA]</scope>
    <source>
        <strain evidence="3">JCM 17924</strain>
    </source>
</reference>
<dbReference type="EMBL" id="BAABHA010000008">
    <property type="protein sequence ID" value="GAA4383933.1"/>
    <property type="molecule type" value="Genomic_DNA"/>
</dbReference>